<organism evidence="4 5">
    <name type="scientific">Drosophila busckii</name>
    <name type="common">Fruit fly</name>
    <dbReference type="NCBI Taxonomy" id="30019"/>
    <lineage>
        <taxon>Eukaryota</taxon>
        <taxon>Metazoa</taxon>
        <taxon>Ecdysozoa</taxon>
        <taxon>Arthropoda</taxon>
        <taxon>Hexapoda</taxon>
        <taxon>Insecta</taxon>
        <taxon>Pterygota</taxon>
        <taxon>Neoptera</taxon>
        <taxon>Endopterygota</taxon>
        <taxon>Diptera</taxon>
        <taxon>Brachycera</taxon>
        <taxon>Muscomorpha</taxon>
        <taxon>Ephydroidea</taxon>
        <taxon>Drosophilidae</taxon>
        <taxon>Drosophila</taxon>
    </lineage>
</organism>
<dbReference type="SMART" id="SM00034">
    <property type="entry name" value="CLECT"/>
    <property type="match status" value="1"/>
</dbReference>
<dbReference type="EMBL" id="CP012524">
    <property type="protein sequence ID" value="ALC42674.1"/>
    <property type="molecule type" value="Genomic_DNA"/>
</dbReference>
<dbReference type="InterPro" id="IPR016187">
    <property type="entry name" value="CTDL_fold"/>
</dbReference>
<evidence type="ECO:0000313" key="5">
    <source>
        <dbReference type="Proteomes" id="UP000494163"/>
    </source>
</evidence>
<evidence type="ECO:0000256" key="1">
    <source>
        <dbReference type="ARBA" id="ARBA00023157"/>
    </source>
</evidence>
<evidence type="ECO:0000259" key="3">
    <source>
        <dbReference type="PROSITE" id="PS50041"/>
    </source>
</evidence>
<keyword evidence="1" id="KW-1015">Disulfide bond</keyword>
<dbReference type="OMA" id="NFICENV"/>
<reference evidence="4 5" key="1">
    <citation type="submission" date="2015-08" db="EMBL/GenBank/DDBJ databases">
        <title>Ancestral chromatin configuration constrains chromatin evolution on differentiating sex chromosomes in Drosophila.</title>
        <authorList>
            <person name="Zhou Q."/>
            <person name="Bachtrog D."/>
        </authorList>
    </citation>
    <scope>NUCLEOTIDE SEQUENCE [LARGE SCALE GENOMIC DNA]</scope>
    <source>
        <tissue evidence="4">Whole larvae</tissue>
    </source>
</reference>
<keyword evidence="2" id="KW-0732">Signal</keyword>
<feature type="chain" id="PRO_5005803350" evidence="2">
    <location>
        <begin position="17"/>
        <end position="157"/>
    </location>
</feature>
<dbReference type="STRING" id="30019.A0A0M5IY29"/>
<dbReference type="PANTHER" id="PTHR45784">
    <property type="entry name" value="C-TYPE LECTIN DOMAIN FAMILY 20 MEMBER A-RELATED"/>
    <property type="match status" value="1"/>
</dbReference>
<keyword evidence="5" id="KW-1185">Reference proteome</keyword>
<dbReference type="AlphaFoldDB" id="A0A0M5IY29"/>
<gene>
    <name evidence="4" type="ORF">Dbus_chr2Rg2253</name>
</gene>
<dbReference type="Proteomes" id="UP000494163">
    <property type="component" value="Chromosome 2R"/>
</dbReference>
<dbReference type="OrthoDB" id="418245at2759"/>
<dbReference type="PROSITE" id="PS00615">
    <property type="entry name" value="C_TYPE_LECTIN_1"/>
    <property type="match status" value="1"/>
</dbReference>
<sequence>MFKLIVIICSLPLWHCQVHTSTDNPYIVTSYAKLTWFAAYEVCQRSNMILASVQGFHQNTQLLKSILLKGPLLGREKFWLGGTNMALRNSWNWSGKGVPLGYKKWANEEPCSDLTGDKACLVFGLDGKWYSEDCNSEYYFVCEKLFNESANSEQIYI</sequence>
<dbReference type="PROSITE" id="PS50041">
    <property type="entry name" value="C_TYPE_LECTIN_2"/>
    <property type="match status" value="1"/>
</dbReference>
<accession>A0A0M5IY29</accession>
<name>A0A0M5IY29_DROBS</name>
<dbReference type="InterPro" id="IPR001304">
    <property type="entry name" value="C-type_lectin-like"/>
</dbReference>
<dbReference type="Gene3D" id="3.10.100.10">
    <property type="entry name" value="Mannose-Binding Protein A, subunit A"/>
    <property type="match status" value="1"/>
</dbReference>
<dbReference type="InterPro" id="IPR016186">
    <property type="entry name" value="C-type_lectin-like/link_sf"/>
</dbReference>
<protein>
    <submittedName>
        <fullName evidence="4">CG11211</fullName>
    </submittedName>
</protein>
<dbReference type="Pfam" id="PF00059">
    <property type="entry name" value="Lectin_C"/>
    <property type="match status" value="1"/>
</dbReference>
<evidence type="ECO:0000313" key="4">
    <source>
        <dbReference type="EMBL" id="ALC42674.1"/>
    </source>
</evidence>
<evidence type="ECO:0000256" key="2">
    <source>
        <dbReference type="SAM" id="SignalP"/>
    </source>
</evidence>
<dbReference type="InterPro" id="IPR018378">
    <property type="entry name" value="C-type_lectin_CS"/>
</dbReference>
<feature type="domain" description="C-type lectin" evidence="3">
    <location>
        <begin position="26"/>
        <end position="143"/>
    </location>
</feature>
<dbReference type="SUPFAM" id="SSF56436">
    <property type="entry name" value="C-type lectin-like"/>
    <property type="match status" value="1"/>
</dbReference>
<dbReference type="CDD" id="cd00037">
    <property type="entry name" value="CLECT"/>
    <property type="match status" value="1"/>
</dbReference>
<proteinExistence type="predicted"/>
<feature type="signal peptide" evidence="2">
    <location>
        <begin position="1"/>
        <end position="16"/>
    </location>
</feature>
<dbReference type="PANTHER" id="PTHR45784:SF3">
    <property type="entry name" value="C-TYPE LECTIN DOMAIN FAMILY 4 MEMBER K-LIKE-RELATED"/>
    <property type="match status" value="1"/>
</dbReference>